<keyword evidence="7" id="KW-1185">Reference proteome</keyword>
<dbReference type="EMBL" id="PIQO01000038">
    <property type="protein sequence ID" value="PKR82532.1"/>
    <property type="molecule type" value="Genomic_DNA"/>
</dbReference>
<sequence>MNLTVNIEQKENQVKIKISGEIDAYSAPKLKESLQPFENKKLIHLTVNLSEVTYMDSTGLGVFVGLFKMLRANEGNLKLTGLSPRLKRLFEITGLAEIMEINTEVEGV</sequence>
<dbReference type="Pfam" id="PF01740">
    <property type="entry name" value="STAS"/>
    <property type="match status" value="1"/>
</dbReference>
<feature type="domain" description="STAS" evidence="5">
    <location>
        <begin position="3"/>
        <end position="108"/>
    </location>
</feature>
<dbReference type="InterPro" id="IPR036513">
    <property type="entry name" value="STAS_dom_sf"/>
</dbReference>
<comment type="caution">
    <text evidence="6">The sequence shown here is derived from an EMBL/GenBank/DDBJ whole genome shotgun (WGS) entry which is preliminary data.</text>
</comment>
<organism evidence="6 7">
    <name type="scientific">Heyndrickxia camelliae</name>
    <dbReference type="NCBI Taxonomy" id="1707093"/>
    <lineage>
        <taxon>Bacteria</taxon>
        <taxon>Bacillati</taxon>
        <taxon>Bacillota</taxon>
        <taxon>Bacilli</taxon>
        <taxon>Bacillales</taxon>
        <taxon>Bacillaceae</taxon>
        <taxon>Heyndrickxia</taxon>
    </lineage>
</organism>
<dbReference type="GO" id="GO:0043856">
    <property type="term" value="F:anti-sigma factor antagonist activity"/>
    <property type="evidence" value="ECO:0007669"/>
    <property type="project" value="InterPro"/>
</dbReference>
<keyword evidence="2" id="KW-0597">Phosphoprotein</keyword>
<dbReference type="AlphaFoldDB" id="A0A2N3LD00"/>
<evidence type="ECO:0000259" key="5">
    <source>
        <dbReference type="PROSITE" id="PS50801"/>
    </source>
</evidence>
<dbReference type="PROSITE" id="PS50801">
    <property type="entry name" value="STAS"/>
    <property type="match status" value="1"/>
</dbReference>
<gene>
    <name evidence="6" type="ORF">CWO92_23875</name>
</gene>
<dbReference type="FunFam" id="3.30.750.24:FF:000001">
    <property type="entry name" value="Anti-sigma factor antagonist"/>
    <property type="match status" value="1"/>
</dbReference>
<dbReference type="CDD" id="cd07043">
    <property type="entry name" value="STAS_anti-anti-sigma_factors"/>
    <property type="match status" value="1"/>
</dbReference>
<dbReference type="PANTHER" id="PTHR33495:SF9">
    <property type="entry name" value="ANTI-SIGMA-B FACTOR ANTAGONIST"/>
    <property type="match status" value="1"/>
</dbReference>
<dbReference type="PANTHER" id="PTHR33495">
    <property type="entry name" value="ANTI-SIGMA FACTOR ANTAGONIST TM_1081-RELATED-RELATED"/>
    <property type="match status" value="1"/>
</dbReference>
<dbReference type="RefSeq" id="WP_101356689.1">
    <property type="nucleotide sequence ID" value="NZ_PIQO01000038.1"/>
</dbReference>
<dbReference type="SUPFAM" id="SSF52091">
    <property type="entry name" value="SpoIIaa-like"/>
    <property type="match status" value="1"/>
</dbReference>
<name>A0A2N3LD00_9BACI</name>
<evidence type="ECO:0000256" key="2">
    <source>
        <dbReference type="ARBA" id="ARBA00022553"/>
    </source>
</evidence>
<dbReference type="InterPro" id="IPR002645">
    <property type="entry name" value="STAS_dom"/>
</dbReference>
<reference evidence="6 7" key="1">
    <citation type="submission" date="2017-11" db="EMBL/GenBank/DDBJ databases">
        <title>Bacillus camelliae sp. nov., isolated from pu'er tea.</title>
        <authorList>
            <person name="Niu L."/>
        </authorList>
    </citation>
    <scope>NUCLEOTIDE SEQUENCE [LARGE SCALE GENOMIC DNA]</scope>
    <source>
        <strain evidence="6 7">7578-1</strain>
    </source>
</reference>
<dbReference type="NCBIfam" id="TIGR00377">
    <property type="entry name" value="ant_ant_sig"/>
    <property type="match status" value="1"/>
</dbReference>
<protein>
    <recommendedName>
        <fullName evidence="4">Anti-sigma factor antagonist</fullName>
    </recommendedName>
</protein>
<evidence type="ECO:0000313" key="7">
    <source>
        <dbReference type="Proteomes" id="UP000233440"/>
    </source>
</evidence>
<dbReference type="InterPro" id="IPR003658">
    <property type="entry name" value="Anti-sigma_ant"/>
</dbReference>
<evidence type="ECO:0000313" key="6">
    <source>
        <dbReference type="EMBL" id="PKR82532.1"/>
    </source>
</evidence>
<dbReference type="Proteomes" id="UP000233440">
    <property type="component" value="Unassembled WGS sequence"/>
</dbReference>
<evidence type="ECO:0000256" key="4">
    <source>
        <dbReference type="RuleBase" id="RU003749"/>
    </source>
</evidence>
<dbReference type="OrthoDB" id="9793697at2"/>
<accession>A0A2N3LD00</accession>
<comment type="function">
    <text evidence="3">Positive regulator of sigma-B activity. Non-phosphorylated RsbV binds to RsbW, preventing its association with sigma-B. When phosphorylated, releases RsbW, which is then free to complex with and inactivate sigma-B.</text>
</comment>
<evidence type="ECO:0000256" key="3">
    <source>
        <dbReference type="ARBA" id="ARBA00024670"/>
    </source>
</evidence>
<dbReference type="Gene3D" id="3.30.750.24">
    <property type="entry name" value="STAS domain"/>
    <property type="match status" value="1"/>
</dbReference>
<proteinExistence type="inferred from homology"/>
<comment type="similarity">
    <text evidence="1 4">Belongs to the anti-sigma-factor antagonist family.</text>
</comment>
<evidence type="ECO:0000256" key="1">
    <source>
        <dbReference type="ARBA" id="ARBA00009013"/>
    </source>
</evidence>